<dbReference type="InterPro" id="IPR012910">
    <property type="entry name" value="Plug_dom"/>
</dbReference>
<dbReference type="NCBIfam" id="TIGR01785">
    <property type="entry name" value="TonB-hemin"/>
    <property type="match status" value="1"/>
</dbReference>
<gene>
    <name evidence="17" type="ORF">SPPYR_0580</name>
</gene>
<feature type="region of interest" description="Disordered" evidence="13">
    <location>
        <begin position="240"/>
        <end position="259"/>
    </location>
</feature>
<evidence type="ECO:0000256" key="4">
    <source>
        <dbReference type="ARBA" id="ARBA00022452"/>
    </source>
</evidence>
<dbReference type="RefSeq" id="WP_295323492.1">
    <property type="nucleotide sequence ID" value="NZ_LT598653.1"/>
</dbReference>
<comment type="subcellular location">
    <subcellularLocation>
        <location evidence="1 11">Cell outer membrane</location>
        <topology evidence="1 11">Multi-pass membrane protein</topology>
    </subcellularLocation>
</comment>
<dbReference type="GO" id="GO:0015232">
    <property type="term" value="F:heme transmembrane transporter activity"/>
    <property type="evidence" value="ECO:0007669"/>
    <property type="project" value="InterPro"/>
</dbReference>
<evidence type="ECO:0000256" key="7">
    <source>
        <dbReference type="ARBA" id="ARBA00023077"/>
    </source>
</evidence>
<dbReference type="Pfam" id="PF07715">
    <property type="entry name" value="Plug"/>
    <property type="match status" value="1"/>
</dbReference>
<keyword evidence="7 12" id="KW-0798">TonB box</keyword>
<dbReference type="SUPFAM" id="SSF56935">
    <property type="entry name" value="Porins"/>
    <property type="match status" value="1"/>
</dbReference>
<evidence type="ECO:0000259" key="15">
    <source>
        <dbReference type="Pfam" id="PF00593"/>
    </source>
</evidence>
<keyword evidence="8 11" id="KW-0472">Membrane</keyword>
<dbReference type="PROSITE" id="PS52016">
    <property type="entry name" value="TONB_DEPENDENT_REC_3"/>
    <property type="match status" value="1"/>
</dbReference>
<dbReference type="KEGG" id="sphu:SPPYR_0580"/>
<keyword evidence="9 17" id="KW-0675">Receptor</keyword>
<dbReference type="CDD" id="cd01347">
    <property type="entry name" value="ligand_gated_channel"/>
    <property type="match status" value="1"/>
</dbReference>
<name>A0A1Y5PP04_9SPHN</name>
<evidence type="ECO:0000256" key="14">
    <source>
        <dbReference type="SAM" id="SignalP"/>
    </source>
</evidence>
<organism evidence="17">
    <name type="scientific">uncultured Sphingopyxis sp</name>
    <dbReference type="NCBI Taxonomy" id="310581"/>
    <lineage>
        <taxon>Bacteria</taxon>
        <taxon>Pseudomonadati</taxon>
        <taxon>Pseudomonadota</taxon>
        <taxon>Alphaproteobacteria</taxon>
        <taxon>Sphingomonadales</taxon>
        <taxon>Sphingomonadaceae</taxon>
        <taxon>Sphingopyxis</taxon>
        <taxon>environmental samples</taxon>
    </lineage>
</organism>
<dbReference type="InterPro" id="IPR000531">
    <property type="entry name" value="Beta-barrel_TonB"/>
</dbReference>
<dbReference type="Gene3D" id="2.40.170.20">
    <property type="entry name" value="TonB-dependent receptor, beta-barrel domain"/>
    <property type="match status" value="1"/>
</dbReference>
<evidence type="ECO:0000256" key="11">
    <source>
        <dbReference type="PROSITE-ProRule" id="PRU01360"/>
    </source>
</evidence>
<evidence type="ECO:0000256" key="13">
    <source>
        <dbReference type="SAM" id="MobiDB-lite"/>
    </source>
</evidence>
<evidence type="ECO:0000256" key="8">
    <source>
        <dbReference type="ARBA" id="ARBA00023136"/>
    </source>
</evidence>
<sequence>MTSQSLPSVSRLAAGSALGLALAATAAPAFAQDNDGEYWLARKNQIVVTATRTAVRAEDLPVTVSVKSDEQIADELVTDIRDLVRFEPGVSVQRQPARFGAALGATGRAGNDSFNIRGIGGNRVLIQVDGVRVPDGFSFGAQAAGRGDYVDLGLIKSVEILRGPSSALYGSDGLAGAVSFITADPADFIQPGKTVGGLLRAGYSSADEEYSETAILAGRSGDWSLMAAYTRRDWQELDNKGDVGGTGTLRTEPNPQDGRSNAALARIVYDPANGHKLRLTGEYLDTHLYTNGLTGLSASVERLEGWDSGERKRVSLDWSWEGEGAIDFARVALYWQDGEDNQYTEEDRTPAVDRTRLNTFENRVIGAAADARADFATGAVAHRLVFGGDISKTRQRGLRDGTVPPFGEVFPTRAFPSTDFTRAGLFAGDEISIADGRLILYPALRFDWYDLSPDDDPLLPAFSGAGQGGSRLSPKFGALWKITDTVRLFANYATGFKAPEPGQVNQFFENLAFGYTSAPNPDLGPERSESFEGGIRFSSDHVSLDVTAFSARYKDFISQEVVSGSFTPADPAVYQFVNLDRARVKGAEARFEGRASSGLYTTLALSYAKGSEILPDGTRVPLSTIDPLKLVAGVGYREPAGRFGGQLIMTHSARKEASRTEGLCTPECYRPDGFTILDATAFVRIVEGLTLRAGVFNILDEKYAWWSDVRGLASTSTVTDAYTQPGRNVSASLSFRF</sequence>
<dbReference type="Gene3D" id="2.170.130.10">
    <property type="entry name" value="TonB-dependent receptor, plug domain"/>
    <property type="match status" value="1"/>
</dbReference>
<dbReference type="InterPro" id="IPR011276">
    <property type="entry name" value="TonB_haem/Hb_rcpt"/>
</dbReference>
<evidence type="ECO:0000256" key="5">
    <source>
        <dbReference type="ARBA" id="ARBA00022692"/>
    </source>
</evidence>
<keyword evidence="6 14" id="KW-0732">Signal</keyword>
<dbReference type="GO" id="GO:0044718">
    <property type="term" value="P:siderophore transmembrane transport"/>
    <property type="evidence" value="ECO:0007669"/>
    <property type="project" value="TreeGrafter"/>
</dbReference>
<accession>A0A1Y5PP04</accession>
<dbReference type="EMBL" id="LT598653">
    <property type="protein sequence ID" value="SBV31700.1"/>
    <property type="molecule type" value="Genomic_DNA"/>
</dbReference>
<dbReference type="NCBIfam" id="TIGR01786">
    <property type="entry name" value="TonB-hemlactrns"/>
    <property type="match status" value="1"/>
</dbReference>
<dbReference type="GO" id="GO:0015344">
    <property type="term" value="F:siderophore uptake transmembrane transporter activity"/>
    <property type="evidence" value="ECO:0007669"/>
    <property type="project" value="TreeGrafter"/>
</dbReference>
<feature type="domain" description="TonB-dependent receptor plug" evidence="16">
    <location>
        <begin position="57"/>
        <end position="177"/>
    </location>
</feature>
<evidence type="ECO:0000256" key="6">
    <source>
        <dbReference type="ARBA" id="ARBA00022729"/>
    </source>
</evidence>
<dbReference type="Pfam" id="PF00593">
    <property type="entry name" value="TonB_dep_Rec_b-barrel"/>
    <property type="match status" value="1"/>
</dbReference>
<dbReference type="InterPro" id="IPR036942">
    <property type="entry name" value="Beta-barrel_TonB_sf"/>
</dbReference>
<evidence type="ECO:0000256" key="2">
    <source>
        <dbReference type="ARBA" id="ARBA00009810"/>
    </source>
</evidence>
<keyword evidence="5 11" id="KW-0812">Transmembrane</keyword>
<feature type="domain" description="TonB-dependent receptor-like beta-barrel" evidence="15">
    <location>
        <begin position="270"/>
        <end position="698"/>
    </location>
</feature>
<feature type="chain" id="PRO_5012193093" evidence="14">
    <location>
        <begin position="32"/>
        <end position="737"/>
    </location>
</feature>
<dbReference type="InterPro" id="IPR010949">
    <property type="entry name" value="TonB_Hb/transfer/lactofer_rcpt"/>
</dbReference>
<evidence type="ECO:0000256" key="1">
    <source>
        <dbReference type="ARBA" id="ARBA00004571"/>
    </source>
</evidence>
<evidence type="ECO:0000256" key="12">
    <source>
        <dbReference type="RuleBase" id="RU003357"/>
    </source>
</evidence>
<evidence type="ECO:0000256" key="10">
    <source>
        <dbReference type="ARBA" id="ARBA00023237"/>
    </source>
</evidence>
<dbReference type="InterPro" id="IPR037066">
    <property type="entry name" value="Plug_dom_sf"/>
</dbReference>
<feature type="compositionally biased region" description="Polar residues" evidence="13">
    <location>
        <begin position="248"/>
        <end position="259"/>
    </location>
</feature>
<dbReference type="PANTHER" id="PTHR30069">
    <property type="entry name" value="TONB-DEPENDENT OUTER MEMBRANE RECEPTOR"/>
    <property type="match status" value="1"/>
</dbReference>
<keyword evidence="3 11" id="KW-0813">Transport</keyword>
<protein>
    <submittedName>
        <fullName evidence="17">TonB-dependent receptor-like protein</fullName>
    </submittedName>
</protein>
<evidence type="ECO:0000259" key="16">
    <source>
        <dbReference type="Pfam" id="PF07715"/>
    </source>
</evidence>
<dbReference type="InterPro" id="IPR039426">
    <property type="entry name" value="TonB-dep_rcpt-like"/>
</dbReference>
<feature type="signal peptide" evidence="14">
    <location>
        <begin position="1"/>
        <end position="31"/>
    </location>
</feature>
<comment type="similarity">
    <text evidence="2 11 12">Belongs to the TonB-dependent receptor family.</text>
</comment>
<keyword evidence="4 11" id="KW-1134">Transmembrane beta strand</keyword>
<reference evidence="17" key="1">
    <citation type="submission" date="2016-03" db="EMBL/GenBank/DDBJ databases">
        <authorList>
            <person name="Ploux O."/>
        </authorList>
    </citation>
    <scope>NUCLEOTIDE SEQUENCE</scope>
    <source>
        <strain evidence="17">UC10</strain>
    </source>
</reference>
<dbReference type="PANTHER" id="PTHR30069:SF29">
    <property type="entry name" value="HEMOGLOBIN AND HEMOGLOBIN-HAPTOGLOBIN-BINDING PROTEIN 1-RELATED"/>
    <property type="match status" value="1"/>
</dbReference>
<keyword evidence="10 11" id="KW-0998">Cell outer membrane</keyword>
<evidence type="ECO:0000313" key="17">
    <source>
        <dbReference type="EMBL" id="SBV31700.1"/>
    </source>
</evidence>
<dbReference type="AlphaFoldDB" id="A0A1Y5PP04"/>
<evidence type="ECO:0000256" key="3">
    <source>
        <dbReference type="ARBA" id="ARBA00022448"/>
    </source>
</evidence>
<dbReference type="GO" id="GO:0009279">
    <property type="term" value="C:cell outer membrane"/>
    <property type="evidence" value="ECO:0007669"/>
    <property type="project" value="UniProtKB-SubCell"/>
</dbReference>
<evidence type="ECO:0000256" key="9">
    <source>
        <dbReference type="ARBA" id="ARBA00023170"/>
    </source>
</evidence>
<proteinExistence type="inferred from homology"/>